<comment type="caution">
    <text evidence="1">The sequence shown here is derived from an EMBL/GenBank/DDBJ whole genome shotgun (WGS) entry which is preliminary data.</text>
</comment>
<evidence type="ECO:0000313" key="2">
    <source>
        <dbReference type="Proteomes" id="UP000009309"/>
    </source>
</evidence>
<proteinExistence type="predicted"/>
<sequence>MKTVLLYCVLAYVIYRQFYQAQQLKDIEAKLPKNAPLDFNSIYTQ</sequence>
<dbReference type="EMBL" id="CAIT01000005">
    <property type="protein sequence ID" value="CCH52347.1"/>
    <property type="molecule type" value="Genomic_DNA"/>
</dbReference>
<protein>
    <submittedName>
        <fullName evidence="1">Uncharacterized protein</fullName>
    </submittedName>
</protein>
<reference evidence="1 2" key="1">
    <citation type="journal article" date="2012" name="J. Bacteriol.">
        <title>Genome Sequence of the Filamentous Bacterium Fibrisoma limi BUZ 3T.</title>
        <authorList>
            <person name="Filippini M."/>
            <person name="Qi W."/>
            <person name="Jaenicke S."/>
            <person name="Goesmann A."/>
            <person name="Smits T.H."/>
            <person name="Bagheri H.C."/>
        </authorList>
    </citation>
    <scope>NUCLEOTIDE SEQUENCE [LARGE SCALE GENOMIC DNA]</scope>
    <source>
        <strain evidence="2">BUZ 3T</strain>
    </source>
</reference>
<name>I2GEM2_9BACT</name>
<evidence type="ECO:0000313" key="1">
    <source>
        <dbReference type="EMBL" id="CCH52347.1"/>
    </source>
</evidence>
<accession>I2GEM2</accession>
<organism evidence="1 2">
    <name type="scientific">Fibrisoma limi BUZ 3</name>
    <dbReference type="NCBI Taxonomy" id="1185876"/>
    <lineage>
        <taxon>Bacteria</taxon>
        <taxon>Pseudomonadati</taxon>
        <taxon>Bacteroidota</taxon>
        <taxon>Cytophagia</taxon>
        <taxon>Cytophagales</taxon>
        <taxon>Spirosomataceae</taxon>
        <taxon>Fibrisoma</taxon>
    </lineage>
</organism>
<dbReference type="Proteomes" id="UP000009309">
    <property type="component" value="Unassembled WGS sequence"/>
</dbReference>
<dbReference type="AlphaFoldDB" id="I2GEM2"/>
<keyword evidence="2" id="KW-1185">Reference proteome</keyword>
<dbReference type="STRING" id="1185876.BN8_01343"/>
<gene>
    <name evidence="1" type="ORF">BN8_01343</name>
</gene>